<dbReference type="Proteomes" id="UP000219329">
    <property type="component" value="Unassembled WGS sequence"/>
</dbReference>
<dbReference type="EMBL" id="NTJZ01000002">
    <property type="protein sequence ID" value="PDH35079.1"/>
    <property type="molecule type" value="Genomic_DNA"/>
</dbReference>
<protein>
    <submittedName>
        <fullName evidence="1">Uncharacterized protein</fullName>
    </submittedName>
</protein>
<gene>
    <name evidence="1" type="ORF">CNF02_03360</name>
</gene>
<comment type="caution">
    <text evidence="1">The sequence shown here is derived from an EMBL/GenBank/DDBJ whole genome shotgun (WGS) entry which is preliminary data.</text>
</comment>
<reference evidence="1 2" key="1">
    <citation type="submission" date="2017-08" db="EMBL/GenBank/DDBJ databases">
        <title>Fine stratification of microbial communities through a metagenomic profile of the photic zone.</title>
        <authorList>
            <person name="Haro-Moreno J.M."/>
            <person name="Lopez-Perez M."/>
            <person name="De La Torre J."/>
            <person name="Picazo A."/>
            <person name="Camacho A."/>
            <person name="Rodriguez-Valera F."/>
        </authorList>
    </citation>
    <scope>NUCLEOTIDE SEQUENCE [LARGE SCALE GENOMIC DNA]</scope>
    <source>
        <strain evidence="1">MED-G28</strain>
    </source>
</reference>
<evidence type="ECO:0000313" key="2">
    <source>
        <dbReference type="Proteomes" id="UP000219329"/>
    </source>
</evidence>
<sequence>MKRRDFLLLRTEGNERVAHLSCEKLFMHYQDLNAGFQQGNKEEGIPDDADWWAGEPSLHIRRSDPETFFRGVLDDLKEVNAIQVQDMEWLAQGEFRVRVETLLTAFKARGGEVKYKNNKETKVSVV</sequence>
<proteinExistence type="predicted"/>
<accession>A0A2A5WF09</accession>
<evidence type="ECO:0000313" key="1">
    <source>
        <dbReference type="EMBL" id="PDH35079.1"/>
    </source>
</evidence>
<organism evidence="1 2">
    <name type="scientific">OM182 bacterium MED-G28</name>
    <dbReference type="NCBI Taxonomy" id="1986256"/>
    <lineage>
        <taxon>Bacteria</taxon>
        <taxon>Pseudomonadati</taxon>
        <taxon>Pseudomonadota</taxon>
        <taxon>Gammaproteobacteria</taxon>
        <taxon>OMG group</taxon>
        <taxon>OM182 clade</taxon>
    </lineage>
</organism>
<dbReference type="AlphaFoldDB" id="A0A2A5WF09"/>
<name>A0A2A5WF09_9GAMM</name>